<feature type="compositionally biased region" description="Low complexity" evidence="1">
    <location>
        <begin position="208"/>
        <end position="218"/>
    </location>
</feature>
<feature type="compositionally biased region" description="Basic and acidic residues" evidence="1">
    <location>
        <begin position="157"/>
        <end position="204"/>
    </location>
</feature>
<dbReference type="AlphaFoldDB" id="A0A811ZBA1"/>
<evidence type="ECO:0000313" key="3">
    <source>
        <dbReference type="Proteomes" id="UP000645828"/>
    </source>
</evidence>
<keyword evidence="3" id="KW-1185">Reference proteome</keyword>
<feature type="region of interest" description="Disordered" evidence="1">
    <location>
        <begin position="1"/>
        <end position="280"/>
    </location>
</feature>
<sequence length="280" mass="29678">MLLRLGDKVPTGRGSSANRPPPGVWGAAAAAEEETPDDTALTLSLTSPRSRNRRSQVRWEPRRARSPRRSRASRRQGGGWPRGRARPREGGGRRLPAPPGPREGPRPAAGFPGPPSLRWESSPRVLTAHGLDGCYDGDDDDDDDDDGRGAGGGGGGEGKEDSSKGAPERAGEETAEEGKREKEAEKAFSHLREGDPFWRERAEDGEAAEAGRGCRSAGLLVGRQARPEPPPGPVSPRAEAARGPGTARGSRRGGRPSRHLQPLPSRPPPPAAGKSTLNDR</sequence>
<feature type="compositionally biased region" description="Basic residues" evidence="1">
    <location>
        <begin position="249"/>
        <end position="258"/>
    </location>
</feature>
<evidence type="ECO:0000313" key="2">
    <source>
        <dbReference type="EMBL" id="CAD7685998.1"/>
    </source>
</evidence>
<reference evidence="2" key="1">
    <citation type="submission" date="2020-12" db="EMBL/GenBank/DDBJ databases">
        <authorList>
            <consortium name="Molecular Ecology Group"/>
        </authorList>
    </citation>
    <scope>NUCLEOTIDE SEQUENCE</scope>
    <source>
        <strain evidence="2">TBG_1078</strain>
    </source>
</reference>
<feature type="compositionally biased region" description="Basic residues" evidence="1">
    <location>
        <begin position="64"/>
        <end position="74"/>
    </location>
</feature>
<evidence type="ECO:0000256" key="1">
    <source>
        <dbReference type="SAM" id="MobiDB-lite"/>
    </source>
</evidence>
<proteinExistence type="predicted"/>
<organism evidence="2 3">
    <name type="scientific">Nyctereutes procyonoides</name>
    <name type="common">Raccoon dog</name>
    <name type="synonym">Canis procyonoides</name>
    <dbReference type="NCBI Taxonomy" id="34880"/>
    <lineage>
        <taxon>Eukaryota</taxon>
        <taxon>Metazoa</taxon>
        <taxon>Chordata</taxon>
        <taxon>Craniata</taxon>
        <taxon>Vertebrata</taxon>
        <taxon>Euteleostomi</taxon>
        <taxon>Mammalia</taxon>
        <taxon>Eutheria</taxon>
        <taxon>Laurasiatheria</taxon>
        <taxon>Carnivora</taxon>
        <taxon>Caniformia</taxon>
        <taxon>Canidae</taxon>
        <taxon>Nyctereutes</taxon>
    </lineage>
</organism>
<name>A0A811ZBA1_NYCPR</name>
<dbReference type="Proteomes" id="UP000645828">
    <property type="component" value="Unassembled WGS sequence"/>
</dbReference>
<protein>
    <submittedName>
        <fullName evidence="2">(raccoon dog) hypothetical protein</fullName>
    </submittedName>
</protein>
<dbReference type="EMBL" id="CAJHUB010000761">
    <property type="protein sequence ID" value="CAD7685998.1"/>
    <property type="molecule type" value="Genomic_DNA"/>
</dbReference>
<accession>A0A811ZBA1</accession>
<feature type="compositionally biased region" description="Acidic residues" evidence="1">
    <location>
        <begin position="135"/>
        <end position="146"/>
    </location>
</feature>
<comment type="caution">
    <text evidence="2">The sequence shown here is derived from an EMBL/GenBank/DDBJ whole genome shotgun (WGS) entry which is preliminary data.</text>
</comment>
<gene>
    <name evidence="2" type="ORF">NYPRO_LOCUS18791</name>
</gene>